<sequence>MSEISEQELGEIYDFAVQLGKDAGQLLMDFARARWGERGSGEQLFSEKDNAVDIVTKTDEGMLDAAKICLGLIC</sequence>
<evidence type="ECO:0000313" key="2">
    <source>
        <dbReference type="Proteomes" id="UP001153332"/>
    </source>
</evidence>
<keyword evidence="2" id="KW-1185">Reference proteome</keyword>
<protein>
    <submittedName>
        <fullName evidence="1">Uncharacterized protein</fullName>
    </submittedName>
</protein>
<gene>
    <name evidence="1" type="ORF">O1611_g10589</name>
</gene>
<accession>A0ACC2IWI9</accession>
<dbReference type="Proteomes" id="UP001153332">
    <property type="component" value="Unassembled WGS sequence"/>
</dbReference>
<comment type="caution">
    <text evidence="1">The sequence shown here is derived from an EMBL/GenBank/DDBJ whole genome shotgun (WGS) entry which is preliminary data.</text>
</comment>
<proteinExistence type="predicted"/>
<organism evidence="1 2">
    <name type="scientific">Lasiodiplodia mahajangana</name>
    <dbReference type="NCBI Taxonomy" id="1108764"/>
    <lineage>
        <taxon>Eukaryota</taxon>
        <taxon>Fungi</taxon>
        <taxon>Dikarya</taxon>
        <taxon>Ascomycota</taxon>
        <taxon>Pezizomycotina</taxon>
        <taxon>Dothideomycetes</taxon>
        <taxon>Dothideomycetes incertae sedis</taxon>
        <taxon>Botryosphaeriales</taxon>
        <taxon>Botryosphaeriaceae</taxon>
        <taxon>Lasiodiplodia</taxon>
    </lineage>
</organism>
<evidence type="ECO:0000313" key="1">
    <source>
        <dbReference type="EMBL" id="KAJ8119545.1"/>
    </source>
</evidence>
<name>A0ACC2IWI9_9PEZI</name>
<reference evidence="1" key="1">
    <citation type="submission" date="2022-12" db="EMBL/GenBank/DDBJ databases">
        <title>Genome Sequence of Lasiodiplodia mahajangana.</title>
        <authorList>
            <person name="Buettner E."/>
        </authorList>
    </citation>
    <scope>NUCLEOTIDE SEQUENCE</scope>
    <source>
        <strain evidence="1">VT137</strain>
    </source>
</reference>
<dbReference type="EMBL" id="JAPUUL010004379">
    <property type="protein sequence ID" value="KAJ8119545.1"/>
    <property type="molecule type" value="Genomic_DNA"/>
</dbReference>